<gene>
    <name evidence="3" type="ORF">SAMN05445060_2677</name>
</gene>
<dbReference type="STRING" id="1344003.SAMN05445060_2677"/>
<feature type="compositionally biased region" description="Pro residues" evidence="1">
    <location>
        <begin position="364"/>
        <end position="374"/>
    </location>
</feature>
<dbReference type="SMART" id="SM00327">
    <property type="entry name" value="VWA"/>
    <property type="match status" value="1"/>
</dbReference>
<feature type="domain" description="VWFA" evidence="2">
    <location>
        <begin position="491"/>
        <end position="627"/>
    </location>
</feature>
<dbReference type="Gene3D" id="3.40.50.410">
    <property type="entry name" value="von Willebrand factor, type A domain"/>
    <property type="match status" value="1"/>
</dbReference>
<dbReference type="EMBL" id="FTNT01000008">
    <property type="protein sequence ID" value="SIS10865.1"/>
    <property type="molecule type" value="Genomic_DNA"/>
</dbReference>
<dbReference type="Gene3D" id="3.40.50.300">
    <property type="entry name" value="P-loop containing nucleotide triphosphate hydrolases"/>
    <property type="match status" value="1"/>
</dbReference>
<dbReference type="PROSITE" id="PS50234">
    <property type="entry name" value="VWFA"/>
    <property type="match status" value="1"/>
</dbReference>
<accession>A0A1N7GE14</accession>
<feature type="region of interest" description="Disordered" evidence="1">
    <location>
        <begin position="326"/>
        <end position="437"/>
    </location>
</feature>
<dbReference type="InterPro" id="IPR002035">
    <property type="entry name" value="VWF_A"/>
</dbReference>
<dbReference type="SUPFAM" id="SSF53300">
    <property type="entry name" value="vWA-like"/>
    <property type="match status" value="1"/>
</dbReference>
<dbReference type="PROSITE" id="PS00676">
    <property type="entry name" value="SIGMA54_INTERACT_2"/>
    <property type="match status" value="1"/>
</dbReference>
<evidence type="ECO:0000313" key="3">
    <source>
        <dbReference type="EMBL" id="SIS10865.1"/>
    </source>
</evidence>
<dbReference type="Pfam" id="PF07728">
    <property type="entry name" value="AAA_5"/>
    <property type="match status" value="1"/>
</dbReference>
<dbReference type="Pfam" id="PF13519">
    <property type="entry name" value="VWA_2"/>
    <property type="match status" value="1"/>
</dbReference>
<dbReference type="PANTHER" id="PTHR35023">
    <property type="entry name" value="CHELATASE-RELATED"/>
    <property type="match status" value="1"/>
</dbReference>
<dbReference type="AlphaFoldDB" id="A0A1N7GE14"/>
<dbReference type="GO" id="GO:0016887">
    <property type="term" value="F:ATP hydrolysis activity"/>
    <property type="evidence" value="ECO:0007669"/>
    <property type="project" value="InterPro"/>
</dbReference>
<reference evidence="3 4" key="1">
    <citation type="submission" date="2017-01" db="EMBL/GenBank/DDBJ databases">
        <authorList>
            <person name="Mah S.A."/>
            <person name="Swanson W.J."/>
            <person name="Moy G.W."/>
            <person name="Vacquier V.D."/>
        </authorList>
    </citation>
    <scope>NUCLEOTIDE SEQUENCE [LARGE SCALE GENOMIC DNA]</scope>
    <source>
        <strain evidence="3 4">CPCC 203464</strain>
    </source>
</reference>
<evidence type="ECO:0000256" key="1">
    <source>
        <dbReference type="SAM" id="MobiDB-lite"/>
    </source>
</evidence>
<keyword evidence="4" id="KW-1185">Reference proteome</keyword>
<dbReference type="Proteomes" id="UP000186218">
    <property type="component" value="Unassembled WGS sequence"/>
</dbReference>
<feature type="compositionally biased region" description="Low complexity" evidence="1">
    <location>
        <begin position="337"/>
        <end position="347"/>
    </location>
</feature>
<organism evidence="3 4">
    <name type="scientific">Williamsia sterculiae</name>
    <dbReference type="NCBI Taxonomy" id="1344003"/>
    <lineage>
        <taxon>Bacteria</taxon>
        <taxon>Bacillati</taxon>
        <taxon>Actinomycetota</taxon>
        <taxon>Actinomycetes</taxon>
        <taxon>Mycobacteriales</taxon>
        <taxon>Nocardiaceae</taxon>
        <taxon>Williamsia</taxon>
    </lineage>
</organism>
<protein>
    <submittedName>
        <fullName evidence="3">Magnesium chelatase subunit D</fullName>
    </submittedName>
</protein>
<dbReference type="CDD" id="cd00009">
    <property type="entry name" value="AAA"/>
    <property type="match status" value="1"/>
</dbReference>
<dbReference type="InterPro" id="IPR027417">
    <property type="entry name" value="P-loop_NTPase"/>
</dbReference>
<dbReference type="InterPro" id="IPR036465">
    <property type="entry name" value="vWFA_dom_sf"/>
</dbReference>
<dbReference type="InterPro" id="IPR041628">
    <property type="entry name" value="ChlI/MoxR_AAA_lid"/>
</dbReference>
<dbReference type="InterPro" id="IPR003593">
    <property type="entry name" value="AAA+_ATPase"/>
</dbReference>
<sequence length="668" mass="68990">MTTTDHPNPAGHPESSAPVRFPFSALVGQDALKRALVLSAVDPAIGGVLIRGEKGTAKSTAVRGLGRLLAGATAAARPGASTVVELPIGATEDRVVGSIDLESALHEGRATFSPGLLAQADGGILYIDEVNLLADHLVDVLLDAAASGHVVVERDGVSASYPSRFVLVGTMNAEEGELRPQLLDRFGLAVDVSAPDDVDTRVEVVTRRLAFDADPVAFDNAYAAQDDSVSAAIVAARESLPAVQLGITELRRIAAICADLGVDGMRGDIVVARAARAHAAWRGATAVTSDDVRAAVELALPHRRRRDPFDAPGLSDDEVDDLMESASTQVDEPARADPPGDAAAAPDPVDPDDDPNGPGGGAPAPGPQAPPPAGPTTAQQSPDTSSDDDRAPAPSGALRIPDQQGRLGGGVGRALRARGLGEGDPGRRSPARTRRGRAIRGVVDGGTGVHLPATVLAAVERTAGVPRPDGRVRIAPGDLRSAQRVGREGNLVVFAVDLSGSMAARRRLDAVTAACVDLLRDSYQRRDRVAVVVFRGDAAEVAVPPTGSVDVAVRRLTGLRTGGRTPLAEGLLAADDVIRRAAVGDPHRRPILVVLTDGRATAGTDPRGRADTAADRLRERGATVAVVDCEEGFVRLGLAGALAARLRATVLRLDDLTGTTSRSSRIAA</sequence>
<evidence type="ECO:0000313" key="4">
    <source>
        <dbReference type="Proteomes" id="UP000186218"/>
    </source>
</evidence>
<proteinExistence type="predicted"/>
<name>A0A1N7GE14_9NOCA</name>
<dbReference type="RefSeq" id="WP_076480340.1">
    <property type="nucleotide sequence ID" value="NZ_FTNT01000008.1"/>
</dbReference>
<dbReference type="Gene3D" id="1.10.8.80">
    <property type="entry name" value="Magnesium chelatase subunit I, C-Terminal domain"/>
    <property type="match status" value="1"/>
</dbReference>
<dbReference type="SMART" id="SM00382">
    <property type="entry name" value="AAA"/>
    <property type="match status" value="1"/>
</dbReference>
<dbReference type="InterPro" id="IPR025943">
    <property type="entry name" value="Sigma_54_int_dom_ATP-bd_2"/>
</dbReference>
<dbReference type="Pfam" id="PF17863">
    <property type="entry name" value="AAA_lid_2"/>
    <property type="match status" value="1"/>
</dbReference>
<dbReference type="InterPro" id="IPR052989">
    <property type="entry name" value="Mg-chelatase_DI-like"/>
</dbReference>
<dbReference type="InterPro" id="IPR011704">
    <property type="entry name" value="ATPase_dyneun-rel_AAA"/>
</dbReference>
<evidence type="ECO:0000259" key="2">
    <source>
        <dbReference type="PROSITE" id="PS50234"/>
    </source>
</evidence>
<dbReference type="GO" id="GO:0005524">
    <property type="term" value="F:ATP binding"/>
    <property type="evidence" value="ECO:0007669"/>
    <property type="project" value="InterPro"/>
</dbReference>
<dbReference type="PANTHER" id="PTHR35023:SF1">
    <property type="entry name" value="MG-PROTOPORPHYRIN IX CHELATASE"/>
    <property type="match status" value="1"/>
</dbReference>
<dbReference type="SUPFAM" id="SSF52540">
    <property type="entry name" value="P-loop containing nucleoside triphosphate hydrolases"/>
    <property type="match status" value="1"/>
</dbReference>